<protein>
    <submittedName>
        <fullName evidence="1">Uncharacterized protein</fullName>
    </submittedName>
</protein>
<sequence>MKQKWILCVVCALLVMITGCDKGREEHYTKEEALSYLKDAYDETFTYVSEDKVNNEIIYTFTPEKRKNLQIQVTSHKASGGLFGCAGSGCEYILDDDYKDVSIKWELEQQKQNLLSEQAYVDESNTSIYMMYTAYHEIENKVDYAKRIYTQVNEGLPKGANIPVKLQYEKDAFKHLFPDVYIMREDLDTKITSEEIQTAYVQKIVQYRLEDTSIPNSKLSEARDKTQEVHIQYHDSYKRYTLSGSKDVTYGILFEIFQEIEYNEHLGYGIAGTNQDYTITYNGDIYHFSYDFYDKDGSYYLENDVKIPTNDFTVNKVAGISISSLTDNVCIINDAGGKTSICFDQKDQQYVLKVGSNITTAYHFVAGLDYVIEYPSNCSGICLDEDKENYKKYQKLEKDFGSSLVSYTVYEIDGNTYIIDDSFADKKGLYYYFNNEKTYLPNSKEYLSLENMEELFSCTITYHENTNTFSMQRK</sequence>
<name>A0A4R7ZGE3_9FIRM</name>
<dbReference type="PROSITE" id="PS51257">
    <property type="entry name" value="PROKAR_LIPOPROTEIN"/>
    <property type="match status" value="1"/>
</dbReference>
<evidence type="ECO:0000313" key="2">
    <source>
        <dbReference type="Proteomes" id="UP000294743"/>
    </source>
</evidence>
<dbReference type="RefSeq" id="WP_134169712.1">
    <property type="nucleotide sequence ID" value="NZ_SODD01000020.1"/>
</dbReference>
<organism evidence="1 2">
    <name type="scientific">Breznakia blatticola</name>
    <dbReference type="NCBI Taxonomy" id="1754012"/>
    <lineage>
        <taxon>Bacteria</taxon>
        <taxon>Bacillati</taxon>
        <taxon>Bacillota</taxon>
        <taxon>Erysipelotrichia</taxon>
        <taxon>Erysipelotrichales</taxon>
        <taxon>Erysipelotrichaceae</taxon>
        <taxon>Breznakia</taxon>
    </lineage>
</organism>
<dbReference type="OrthoDB" id="2054733at2"/>
<dbReference type="EMBL" id="SODD01000020">
    <property type="protein sequence ID" value="TDW16753.1"/>
    <property type="molecule type" value="Genomic_DNA"/>
</dbReference>
<dbReference type="Proteomes" id="UP000294743">
    <property type="component" value="Unassembled WGS sequence"/>
</dbReference>
<evidence type="ECO:0000313" key="1">
    <source>
        <dbReference type="EMBL" id="TDW16753.1"/>
    </source>
</evidence>
<accession>A0A4R7ZGE3</accession>
<proteinExistence type="predicted"/>
<keyword evidence="2" id="KW-1185">Reference proteome</keyword>
<reference evidence="1 2" key="1">
    <citation type="submission" date="2019-03" db="EMBL/GenBank/DDBJ databases">
        <title>Genomic Encyclopedia of Type Strains, Phase IV (KMG-IV): sequencing the most valuable type-strain genomes for metagenomic binning, comparative biology and taxonomic classification.</title>
        <authorList>
            <person name="Goeker M."/>
        </authorList>
    </citation>
    <scope>NUCLEOTIDE SEQUENCE [LARGE SCALE GENOMIC DNA]</scope>
    <source>
        <strain evidence="1 2">DSM 28867</strain>
    </source>
</reference>
<gene>
    <name evidence="1" type="ORF">EDD63_12034</name>
</gene>
<comment type="caution">
    <text evidence="1">The sequence shown here is derived from an EMBL/GenBank/DDBJ whole genome shotgun (WGS) entry which is preliminary data.</text>
</comment>
<dbReference type="AlphaFoldDB" id="A0A4R7ZGE3"/>